<sequence>MDKLLNWSLAQSDPATAAQTGAPDPELLAKLFAKADDPTLMKQSMQIIKSSDPEISHDDKIIAWENFEMLIENLDNAMNIENLKLWPGIIEELKSDDTEFQNLACSVIGTAVQNIEKAQSDFLKHDNGVKFLIELAGGTSGSSTAGVRLKAMYALSNLIRNNEKSYAQFNEYEGWSLIGPVLTDKEASDRLKLRSLSLLSALLSLTEAKADIFNHISQFEIIRNMLVDCGKESSISYVDKALNLLVLLIHCGYKYTETELKLIASFGELIETQFKDAINVDDYLVLKQVL</sequence>
<dbReference type="GO" id="GO:0000774">
    <property type="term" value="F:adenyl-nucleotide exchange factor activity"/>
    <property type="evidence" value="ECO:0007669"/>
    <property type="project" value="TreeGrafter"/>
</dbReference>
<feature type="domain" description="Nucleotide exchange factor Fes1" evidence="5">
    <location>
        <begin position="1"/>
        <end position="80"/>
    </location>
</feature>
<evidence type="ECO:0000313" key="7">
    <source>
        <dbReference type="Proteomes" id="UP000774326"/>
    </source>
</evidence>
<evidence type="ECO:0000313" key="6">
    <source>
        <dbReference type="EMBL" id="KAH3687567.1"/>
    </source>
</evidence>
<dbReference type="AlphaFoldDB" id="A0A9P8QDH8"/>
<dbReference type="InterPro" id="IPR016024">
    <property type="entry name" value="ARM-type_fold"/>
</dbReference>
<evidence type="ECO:0000256" key="2">
    <source>
        <dbReference type="ARBA" id="ARBA00015214"/>
    </source>
</evidence>
<dbReference type="InterPro" id="IPR050693">
    <property type="entry name" value="Hsp70_NEF-Inhibitors"/>
</dbReference>
<keyword evidence="4" id="KW-0677">Repeat</keyword>
<dbReference type="Proteomes" id="UP000774326">
    <property type="component" value="Unassembled WGS sequence"/>
</dbReference>
<dbReference type="EMBL" id="JAEUBG010000738">
    <property type="protein sequence ID" value="KAH3687567.1"/>
    <property type="molecule type" value="Genomic_DNA"/>
</dbReference>
<keyword evidence="7" id="KW-1185">Reference proteome</keyword>
<evidence type="ECO:0000256" key="4">
    <source>
        <dbReference type="ARBA" id="ARBA00022737"/>
    </source>
</evidence>
<organism evidence="6 7">
    <name type="scientific">Wickerhamomyces pijperi</name>
    <name type="common">Yeast</name>
    <name type="synonym">Pichia pijperi</name>
    <dbReference type="NCBI Taxonomy" id="599730"/>
    <lineage>
        <taxon>Eukaryota</taxon>
        <taxon>Fungi</taxon>
        <taxon>Dikarya</taxon>
        <taxon>Ascomycota</taxon>
        <taxon>Saccharomycotina</taxon>
        <taxon>Saccharomycetes</taxon>
        <taxon>Phaffomycetales</taxon>
        <taxon>Wickerhamomycetaceae</taxon>
        <taxon>Wickerhamomyces</taxon>
    </lineage>
</organism>
<evidence type="ECO:0000256" key="1">
    <source>
        <dbReference type="ARBA" id="ARBA00011045"/>
    </source>
</evidence>
<name>A0A9P8QDH8_WICPI</name>
<accession>A0A9P8QDH8</accession>
<dbReference type="InterPro" id="IPR013918">
    <property type="entry name" value="Nucleotide_exch_fac_Fes1"/>
</dbReference>
<evidence type="ECO:0000259" key="5">
    <source>
        <dbReference type="Pfam" id="PF08609"/>
    </source>
</evidence>
<gene>
    <name evidence="6" type="ORF">WICPIJ_001447</name>
</gene>
<dbReference type="Pfam" id="PF08609">
    <property type="entry name" value="Fes1"/>
    <property type="match status" value="1"/>
</dbReference>
<dbReference type="OrthoDB" id="10250458at2759"/>
<reference evidence="6" key="2">
    <citation type="submission" date="2021-01" db="EMBL/GenBank/DDBJ databases">
        <authorList>
            <person name="Schikora-Tamarit M.A."/>
        </authorList>
    </citation>
    <scope>NUCLEOTIDE SEQUENCE</scope>
    <source>
        <strain evidence="6">CBS2887</strain>
    </source>
</reference>
<comment type="similarity">
    <text evidence="1">Belongs to the FES1 family.</text>
</comment>
<reference evidence="6" key="1">
    <citation type="journal article" date="2021" name="Open Biol.">
        <title>Shared evolutionary footprints suggest mitochondrial oxidative damage underlies multiple complex I losses in fungi.</title>
        <authorList>
            <person name="Schikora-Tamarit M.A."/>
            <person name="Marcet-Houben M."/>
            <person name="Nosek J."/>
            <person name="Gabaldon T."/>
        </authorList>
    </citation>
    <scope>NUCLEOTIDE SEQUENCE</scope>
    <source>
        <strain evidence="6">CBS2887</strain>
    </source>
</reference>
<dbReference type="SUPFAM" id="SSF48371">
    <property type="entry name" value="ARM repeat"/>
    <property type="match status" value="1"/>
</dbReference>
<protein>
    <recommendedName>
        <fullName evidence="3">Hsp70 nucleotide exchange factor FES1</fullName>
    </recommendedName>
    <alternativeName>
        <fullName evidence="2">Hsp70 nucleotide exchange factor fes1</fullName>
    </alternativeName>
</protein>
<dbReference type="PANTHER" id="PTHR19316">
    <property type="entry name" value="PROTEIN FOLDING REGULATOR"/>
    <property type="match status" value="1"/>
</dbReference>
<dbReference type="Gene3D" id="1.25.10.10">
    <property type="entry name" value="Leucine-rich Repeat Variant"/>
    <property type="match status" value="1"/>
</dbReference>
<proteinExistence type="inferred from homology"/>
<dbReference type="InterPro" id="IPR011989">
    <property type="entry name" value="ARM-like"/>
</dbReference>
<comment type="caution">
    <text evidence="6">The sequence shown here is derived from an EMBL/GenBank/DDBJ whole genome shotgun (WGS) entry which is preliminary data.</text>
</comment>
<evidence type="ECO:0000256" key="3">
    <source>
        <dbReference type="ARBA" id="ARBA00020719"/>
    </source>
</evidence>
<dbReference type="GO" id="GO:0005783">
    <property type="term" value="C:endoplasmic reticulum"/>
    <property type="evidence" value="ECO:0007669"/>
    <property type="project" value="TreeGrafter"/>
</dbReference>
<dbReference type="PANTHER" id="PTHR19316:SF18">
    <property type="entry name" value="HSP70-BINDING PROTEIN 1"/>
    <property type="match status" value="1"/>
</dbReference>